<dbReference type="SUPFAM" id="SSF56047">
    <property type="entry name" value="Ribosomal protein S8"/>
    <property type="match status" value="1"/>
</dbReference>
<dbReference type="InterPro" id="IPR000630">
    <property type="entry name" value="Ribosomal_uS8"/>
</dbReference>
<evidence type="ECO:0000256" key="8">
    <source>
        <dbReference type="RuleBase" id="RU003660"/>
    </source>
</evidence>
<evidence type="ECO:0000256" key="7">
    <source>
        <dbReference type="HAMAP-Rule" id="MF_01302"/>
    </source>
</evidence>
<dbReference type="Proteomes" id="UP000178849">
    <property type="component" value="Unassembled WGS sequence"/>
</dbReference>
<evidence type="ECO:0000256" key="1">
    <source>
        <dbReference type="ARBA" id="ARBA00006471"/>
    </source>
</evidence>
<evidence type="ECO:0000256" key="4">
    <source>
        <dbReference type="ARBA" id="ARBA00022980"/>
    </source>
</evidence>
<dbReference type="GO" id="GO:0019843">
    <property type="term" value="F:rRNA binding"/>
    <property type="evidence" value="ECO:0007669"/>
    <property type="project" value="UniProtKB-UniRule"/>
</dbReference>
<dbReference type="STRING" id="1798550.A2927_02265"/>
<protein>
    <recommendedName>
        <fullName evidence="6 7">Small ribosomal subunit protein uS8</fullName>
    </recommendedName>
</protein>
<keyword evidence="2 7" id="KW-0699">rRNA-binding</keyword>
<dbReference type="GO" id="GO:0006412">
    <property type="term" value="P:translation"/>
    <property type="evidence" value="ECO:0007669"/>
    <property type="project" value="UniProtKB-UniRule"/>
</dbReference>
<accession>A0A1G2BI05</accession>
<dbReference type="HAMAP" id="MF_01302_B">
    <property type="entry name" value="Ribosomal_uS8_B"/>
    <property type="match status" value="1"/>
</dbReference>
<evidence type="ECO:0000313" key="10">
    <source>
        <dbReference type="Proteomes" id="UP000178849"/>
    </source>
</evidence>
<dbReference type="FunFam" id="3.30.1490.10:FF:000001">
    <property type="entry name" value="30S ribosomal protein S8"/>
    <property type="match status" value="1"/>
</dbReference>
<keyword evidence="3 7" id="KW-0694">RNA-binding</keyword>
<comment type="function">
    <text evidence="7">One of the primary rRNA binding proteins, it binds directly to 16S rRNA central domain where it helps coordinate assembly of the platform of the 30S subunit.</text>
</comment>
<dbReference type="PANTHER" id="PTHR11758">
    <property type="entry name" value="40S RIBOSOMAL PROTEIN S15A"/>
    <property type="match status" value="1"/>
</dbReference>
<name>A0A1G2BI05_9BACT</name>
<dbReference type="InterPro" id="IPR047863">
    <property type="entry name" value="Ribosomal_uS8_CS"/>
</dbReference>
<dbReference type="GO" id="GO:1990904">
    <property type="term" value="C:ribonucleoprotein complex"/>
    <property type="evidence" value="ECO:0007669"/>
    <property type="project" value="UniProtKB-KW"/>
</dbReference>
<sequence length="130" mass="14802">MMTDPIADMLTRFRNALAVKKAEVVLPFSKIKHEIANLLKKEGYLKSVEKVEGQFPQLKIELLYNEDQQPAITHLRRVSKPGRRIYAAKEKLPYVLNNLGLAVISTSRGVMTNKQARRARIGGEIICEVW</sequence>
<evidence type="ECO:0000256" key="2">
    <source>
        <dbReference type="ARBA" id="ARBA00022730"/>
    </source>
</evidence>
<organism evidence="9 10">
    <name type="scientific">Candidatus Komeilibacteria bacterium RIFCSPLOWO2_01_FULL_45_10</name>
    <dbReference type="NCBI Taxonomy" id="1798550"/>
    <lineage>
        <taxon>Bacteria</taxon>
        <taxon>Candidatus Komeiliibacteriota</taxon>
    </lineage>
</organism>
<dbReference type="EMBL" id="MHKL01000037">
    <property type="protein sequence ID" value="OGY88843.1"/>
    <property type="molecule type" value="Genomic_DNA"/>
</dbReference>
<dbReference type="AlphaFoldDB" id="A0A1G2BI05"/>
<dbReference type="NCBIfam" id="NF001109">
    <property type="entry name" value="PRK00136.1"/>
    <property type="match status" value="1"/>
</dbReference>
<evidence type="ECO:0000256" key="5">
    <source>
        <dbReference type="ARBA" id="ARBA00023274"/>
    </source>
</evidence>
<dbReference type="Gene3D" id="3.30.1370.30">
    <property type="match status" value="1"/>
</dbReference>
<dbReference type="GO" id="GO:0005840">
    <property type="term" value="C:ribosome"/>
    <property type="evidence" value="ECO:0007669"/>
    <property type="project" value="UniProtKB-KW"/>
</dbReference>
<dbReference type="Pfam" id="PF00410">
    <property type="entry name" value="Ribosomal_S8"/>
    <property type="match status" value="1"/>
</dbReference>
<proteinExistence type="inferred from homology"/>
<reference evidence="9 10" key="1">
    <citation type="journal article" date="2016" name="Nat. Commun.">
        <title>Thousands of microbial genomes shed light on interconnected biogeochemical processes in an aquifer system.</title>
        <authorList>
            <person name="Anantharaman K."/>
            <person name="Brown C.T."/>
            <person name="Hug L.A."/>
            <person name="Sharon I."/>
            <person name="Castelle C.J."/>
            <person name="Probst A.J."/>
            <person name="Thomas B.C."/>
            <person name="Singh A."/>
            <person name="Wilkins M.J."/>
            <person name="Karaoz U."/>
            <person name="Brodie E.L."/>
            <person name="Williams K.H."/>
            <person name="Hubbard S.S."/>
            <person name="Banfield J.F."/>
        </authorList>
    </citation>
    <scope>NUCLEOTIDE SEQUENCE [LARGE SCALE GENOMIC DNA]</scope>
</reference>
<keyword evidence="5 7" id="KW-0687">Ribonucleoprotein</keyword>
<comment type="subunit">
    <text evidence="7">Part of the 30S ribosomal subunit. Contacts proteins S5 and S12.</text>
</comment>
<evidence type="ECO:0000256" key="3">
    <source>
        <dbReference type="ARBA" id="ARBA00022884"/>
    </source>
</evidence>
<dbReference type="GO" id="GO:0003735">
    <property type="term" value="F:structural constituent of ribosome"/>
    <property type="evidence" value="ECO:0007669"/>
    <property type="project" value="InterPro"/>
</dbReference>
<evidence type="ECO:0000313" key="9">
    <source>
        <dbReference type="EMBL" id="OGY88843.1"/>
    </source>
</evidence>
<dbReference type="PROSITE" id="PS00053">
    <property type="entry name" value="RIBOSOMAL_S8"/>
    <property type="match status" value="1"/>
</dbReference>
<dbReference type="FunFam" id="3.30.1370.30:FF:000002">
    <property type="entry name" value="30S ribosomal protein S8"/>
    <property type="match status" value="1"/>
</dbReference>
<dbReference type="InterPro" id="IPR035987">
    <property type="entry name" value="Ribosomal_uS8_sf"/>
</dbReference>
<dbReference type="GO" id="GO:0005737">
    <property type="term" value="C:cytoplasm"/>
    <property type="evidence" value="ECO:0007669"/>
    <property type="project" value="UniProtKB-ARBA"/>
</dbReference>
<evidence type="ECO:0000256" key="6">
    <source>
        <dbReference type="ARBA" id="ARBA00035258"/>
    </source>
</evidence>
<comment type="similarity">
    <text evidence="1 7 8">Belongs to the universal ribosomal protein uS8 family.</text>
</comment>
<keyword evidence="4 7" id="KW-0689">Ribosomal protein</keyword>
<gene>
    <name evidence="7" type="primary">rpsH</name>
    <name evidence="9" type="ORF">A2927_02265</name>
</gene>
<comment type="caution">
    <text evidence="9">The sequence shown here is derived from an EMBL/GenBank/DDBJ whole genome shotgun (WGS) entry which is preliminary data.</text>
</comment>
<dbReference type="Gene3D" id="3.30.1490.10">
    <property type="match status" value="1"/>
</dbReference>